<dbReference type="PANTHER" id="PTHR35526:SF3">
    <property type="entry name" value="ANTI-SIGMA-F FACTOR RSBW"/>
    <property type="match status" value="1"/>
</dbReference>
<evidence type="ECO:0000313" key="4">
    <source>
        <dbReference type="Proteomes" id="UP000654947"/>
    </source>
</evidence>
<gene>
    <name evidence="3" type="ORF">GCM10007147_14840</name>
</gene>
<keyword evidence="1" id="KW-0808">Transferase</keyword>
<protein>
    <recommendedName>
        <fullName evidence="2">Histidine kinase/HSP90-like ATPase domain-containing protein</fullName>
    </recommendedName>
</protein>
<dbReference type="Gene3D" id="3.30.565.10">
    <property type="entry name" value="Histidine kinase-like ATPase, C-terminal domain"/>
    <property type="match status" value="1"/>
</dbReference>
<proteinExistence type="predicted"/>
<dbReference type="InterPro" id="IPR050267">
    <property type="entry name" value="Anti-sigma-factor_SerPK"/>
</dbReference>
<feature type="domain" description="Histidine kinase/HSP90-like ATPase" evidence="2">
    <location>
        <begin position="97"/>
        <end position="205"/>
    </location>
</feature>
<keyword evidence="4" id="KW-1185">Reference proteome</keyword>
<name>A0A919CGX1_9ACTN</name>
<dbReference type="AlphaFoldDB" id="A0A919CGX1"/>
<dbReference type="GO" id="GO:0004674">
    <property type="term" value="F:protein serine/threonine kinase activity"/>
    <property type="evidence" value="ECO:0007669"/>
    <property type="project" value="UniProtKB-KW"/>
</dbReference>
<dbReference type="SUPFAM" id="SSF55874">
    <property type="entry name" value="ATPase domain of HSP90 chaperone/DNA topoisomerase II/histidine kinase"/>
    <property type="match status" value="1"/>
</dbReference>
<evidence type="ECO:0000256" key="1">
    <source>
        <dbReference type="ARBA" id="ARBA00022527"/>
    </source>
</evidence>
<sequence length="207" mass="22631">MHMHRVSGFPDLWRDVAYDCLQESGARAKDPCTGTPGEGWKVMECAEATAGPARGWWLKVLTHGSRRWNTPVCGDTHDAVTWTFGPRPHTVGVAREISEVLLHEWEMQYLSGGVMVVVSELMTNAVRHGAPSGASLSRDRDIQLSLMRSGGEFICAVRDGSDALPSRRQADLTVEGGRGLALVSAFAREWGVIPTQPGGKFVWAQFV</sequence>
<dbReference type="Proteomes" id="UP000654947">
    <property type="component" value="Unassembled WGS sequence"/>
</dbReference>
<accession>A0A919CGX1</accession>
<dbReference type="CDD" id="cd16936">
    <property type="entry name" value="HATPase_RsbW-like"/>
    <property type="match status" value="1"/>
</dbReference>
<evidence type="ECO:0000313" key="3">
    <source>
        <dbReference type="EMBL" id="GHD21452.1"/>
    </source>
</evidence>
<dbReference type="InterPro" id="IPR036890">
    <property type="entry name" value="HATPase_C_sf"/>
</dbReference>
<keyword evidence="1" id="KW-0418">Kinase</keyword>
<dbReference type="InterPro" id="IPR003594">
    <property type="entry name" value="HATPase_dom"/>
</dbReference>
<comment type="caution">
    <text evidence="3">The sequence shown here is derived from an EMBL/GenBank/DDBJ whole genome shotgun (WGS) entry which is preliminary data.</text>
</comment>
<dbReference type="Pfam" id="PF13581">
    <property type="entry name" value="HATPase_c_2"/>
    <property type="match status" value="1"/>
</dbReference>
<dbReference type="PANTHER" id="PTHR35526">
    <property type="entry name" value="ANTI-SIGMA-F FACTOR RSBW-RELATED"/>
    <property type="match status" value="1"/>
</dbReference>
<dbReference type="EMBL" id="BMXL01000005">
    <property type="protein sequence ID" value="GHD21452.1"/>
    <property type="molecule type" value="Genomic_DNA"/>
</dbReference>
<organism evidence="3 4">
    <name type="scientific">Nocardiopsis kunsanensis</name>
    <dbReference type="NCBI Taxonomy" id="141693"/>
    <lineage>
        <taxon>Bacteria</taxon>
        <taxon>Bacillati</taxon>
        <taxon>Actinomycetota</taxon>
        <taxon>Actinomycetes</taxon>
        <taxon>Streptosporangiales</taxon>
        <taxon>Nocardiopsidaceae</taxon>
        <taxon>Nocardiopsis</taxon>
    </lineage>
</organism>
<keyword evidence="1" id="KW-0723">Serine/threonine-protein kinase</keyword>
<reference evidence="3 4" key="1">
    <citation type="journal article" date="2014" name="Int. J. Syst. Evol. Microbiol.">
        <title>Complete genome sequence of Corynebacterium casei LMG S-19264T (=DSM 44701T), isolated from a smear-ripened cheese.</title>
        <authorList>
            <consortium name="US DOE Joint Genome Institute (JGI-PGF)"/>
            <person name="Walter F."/>
            <person name="Albersmeier A."/>
            <person name="Kalinowski J."/>
            <person name="Ruckert C."/>
        </authorList>
    </citation>
    <scope>NUCLEOTIDE SEQUENCE [LARGE SCALE GENOMIC DNA]</scope>
    <source>
        <strain evidence="3 4">KCTC 19473</strain>
    </source>
</reference>
<evidence type="ECO:0000259" key="2">
    <source>
        <dbReference type="Pfam" id="PF13581"/>
    </source>
</evidence>